<name>A0A4Z2DQ43_SCHJA</name>
<dbReference type="EMBL" id="SKCS01000070">
    <property type="protein sequence ID" value="TNN18616.1"/>
    <property type="molecule type" value="Genomic_DNA"/>
</dbReference>
<evidence type="ECO:0000313" key="1">
    <source>
        <dbReference type="EMBL" id="TNN18616.1"/>
    </source>
</evidence>
<protein>
    <submittedName>
        <fullName evidence="1">Uncharacterized protein</fullName>
    </submittedName>
</protein>
<proteinExistence type="predicted"/>
<evidence type="ECO:0000313" key="2">
    <source>
        <dbReference type="Proteomes" id="UP000311919"/>
    </source>
</evidence>
<gene>
    <name evidence="1" type="ORF">EWB00_010094</name>
</gene>
<organism evidence="1 2">
    <name type="scientific">Schistosoma japonicum</name>
    <name type="common">Blood fluke</name>
    <dbReference type="NCBI Taxonomy" id="6182"/>
    <lineage>
        <taxon>Eukaryota</taxon>
        <taxon>Metazoa</taxon>
        <taxon>Spiralia</taxon>
        <taxon>Lophotrochozoa</taxon>
        <taxon>Platyhelminthes</taxon>
        <taxon>Trematoda</taxon>
        <taxon>Digenea</taxon>
        <taxon>Strigeidida</taxon>
        <taxon>Schistosomatoidea</taxon>
        <taxon>Schistosomatidae</taxon>
        <taxon>Schistosoma</taxon>
    </lineage>
</organism>
<comment type="caution">
    <text evidence="1">The sequence shown here is derived from an EMBL/GenBank/DDBJ whole genome shotgun (WGS) entry which is preliminary data.</text>
</comment>
<keyword evidence="2" id="KW-1185">Reference proteome</keyword>
<accession>A0A4Z2DQ43</accession>
<sequence>MAGILARNIRYCQDNDSYKIIDGGCGWVKFFLESDDLNDLNDDEDNVEVIEHNCQLKYLLSNHLDLIMK</sequence>
<dbReference type="AlphaFoldDB" id="A0A4Z2DQ43"/>
<dbReference type="Proteomes" id="UP000311919">
    <property type="component" value="Unassembled WGS sequence"/>
</dbReference>
<reference evidence="1 2" key="1">
    <citation type="submission" date="2019-03" db="EMBL/GenBank/DDBJ databases">
        <title>An improved genome assembly of the fluke Schistosoma japonicum.</title>
        <authorList>
            <person name="Hu W."/>
            <person name="Luo F."/>
            <person name="Yin M."/>
            <person name="Mo X."/>
            <person name="Sun C."/>
            <person name="Wu Q."/>
            <person name="Zhu B."/>
            <person name="Xiang M."/>
            <person name="Wang J."/>
            <person name="Wang Y."/>
            <person name="Zhang T."/>
            <person name="Xu B."/>
            <person name="Zheng H."/>
            <person name="Feng Z."/>
        </authorList>
    </citation>
    <scope>NUCLEOTIDE SEQUENCE [LARGE SCALE GENOMIC DNA]</scope>
    <source>
        <strain evidence="1">HuSjv2</strain>
        <tissue evidence="1">Worms</tissue>
    </source>
</reference>